<evidence type="ECO:0000256" key="3">
    <source>
        <dbReference type="ARBA" id="ARBA00022525"/>
    </source>
</evidence>
<sequence>MCHNHPSSSSQCCRLILLLLPTLLLDFVITHEFSIGPCQFQYLEPCTSKTIAFYIFSSEHPKDGPILLDSIDPHVPEHIALNHTNKLIVHGYGGSIDFNATKMIRKAYLRKPNTNVFIVDWGKLSRLPCYPTAAFNTKQAGECTATFLIGLQANHPEFSTRDLHAIGFSLGAHVLSFTSNALEKSIGVKFRRITGR</sequence>
<keyword evidence="8" id="KW-1185">Reference proteome</keyword>
<evidence type="ECO:0000256" key="4">
    <source>
        <dbReference type="RuleBase" id="RU004262"/>
    </source>
</evidence>
<evidence type="ECO:0000256" key="1">
    <source>
        <dbReference type="ARBA" id="ARBA00004613"/>
    </source>
</evidence>
<dbReference type="GO" id="GO:0017171">
    <property type="term" value="F:serine hydrolase activity"/>
    <property type="evidence" value="ECO:0007669"/>
    <property type="project" value="TreeGrafter"/>
</dbReference>
<evidence type="ECO:0000313" key="7">
    <source>
        <dbReference type="EnsemblMetazoa" id="AMAM007862-PA"/>
    </source>
</evidence>
<comment type="subcellular location">
    <subcellularLocation>
        <location evidence="1">Secreted</location>
    </subcellularLocation>
</comment>
<dbReference type="VEuPathDB" id="VectorBase:AMAM007862"/>
<dbReference type="InterPro" id="IPR000734">
    <property type="entry name" value="TAG_lipase"/>
</dbReference>
<organism evidence="7 8">
    <name type="scientific">Anopheles maculatus</name>
    <dbReference type="NCBI Taxonomy" id="74869"/>
    <lineage>
        <taxon>Eukaryota</taxon>
        <taxon>Metazoa</taxon>
        <taxon>Ecdysozoa</taxon>
        <taxon>Arthropoda</taxon>
        <taxon>Hexapoda</taxon>
        <taxon>Insecta</taxon>
        <taxon>Pterygota</taxon>
        <taxon>Neoptera</taxon>
        <taxon>Endopterygota</taxon>
        <taxon>Diptera</taxon>
        <taxon>Nematocera</taxon>
        <taxon>Culicoidea</taxon>
        <taxon>Culicidae</taxon>
        <taxon>Anophelinae</taxon>
        <taxon>Anopheles</taxon>
        <taxon>Anopheles maculatus group</taxon>
    </lineage>
</organism>
<reference evidence="8" key="1">
    <citation type="submission" date="2013-09" db="EMBL/GenBank/DDBJ databases">
        <title>The Genome Sequence of Anopheles maculatus species B.</title>
        <authorList>
            <consortium name="The Broad Institute Genomics Platform"/>
            <person name="Neafsey D.E."/>
            <person name="Besansky N."/>
            <person name="Howell P."/>
            <person name="Walton C."/>
            <person name="Young S.K."/>
            <person name="Zeng Q."/>
            <person name="Gargeya S."/>
            <person name="Fitzgerald M."/>
            <person name="Haas B."/>
            <person name="Abouelleil A."/>
            <person name="Allen A.W."/>
            <person name="Alvarado L."/>
            <person name="Arachchi H.M."/>
            <person name="Berlin A.M."/>
            <person name="Chapman S.B."/>
            <person name="Gainer-Dewar J."/>
            <person name="Goldberg J."/>
            <person name="Griggs A."/>
            <person name="Gujja S."/>
            <person name="Hansen M."/>
            <person name="Howarth C."/>
            <person name="Imamovic A."/>
            <person name="Ireland A."/>
            <person name="Larimer J."/>
            <person name="McCowan C."/>
            <person name="Murphy C."/>
            <person name="Pearson M."/>
            <person name="Poon T.W."/>
            <person name="Priest M."/>
            <person name="Roberts A."/>
            <person name="Saif S."/>
            <person name="Shea T."/>
            <person name="Sisk P."/>
            <person name="Sykes S."/>
            <person name="Wortman J."/>
            <person name="Nusbaum C."/>
            <person name="Birren B."/>
        </authorList>
    </citation>
    <scope>NUCLEOTIDE SEQUENCE [LARGE SCALE GENOMIC DNA]</scope>
    <source>
        <strain evidence="8">maculatus3</strain>
    </source>
</reference>
<dbReference type="InterPro" id="IPR029058">
    <property type="entry name" value="AB_hydrolase_fold"/>
</dbReference>
<feature type="domain" description="Lipase" evidence="6">
    <location>
        <begin position="50"/>
        <end position="195"/>
    </location>
</feature>
<evidence type="ECO:0000259" key="6">
    <source>
        <dbReference type="Pfam" id="PF00151"/>
    </source>
</evidence>
<accession>A0A182SJ94</accession>
<dbReference type="AlphaFoldDB" id="A0A182SJ94"/>
<dbReference type="GO" id="GO:0016298">
    <property type="term" value="F:lipase activity"/>
    <property type="evidence" value="ECO:0007669"/>
    <property type="project" value="InterPro"/>
</dbReference>
<dbReference type="Proteomes" id="UP000075901">
    <property type="component" value="Unassembled WGS sequence"/>
</dbReference>
<feature type="chain" id="PRO_5008135851" description="Lipase domain-containing protein" evidence="5">
    <location>
        <begin position="31"/>
        <end position="196"/>
    </location>
</feature>
<dbReference type="InterPro" id="IPR013818">
    <property type="entry name" value="Lipase"/>
</dbReference>
<dbReference type="GO" id="GO:0005615">
    <property type="term" value="C:extracellular space"/>
    <property type="evidence" value="ECO:0007669"/>
    <property type="project" value="TreeGrafter"/>
</dbReference>
<dbReference type="EnsemblMetazoa" id="AMAM007862-RA">
    <property type="protein sequence ID" value="AMAM007862-PA"/>
    <property type="gene ID" value="AMAM007862"/>
</dbReference>
<evidence type="ECO:0000256" key="2">
    <source>
        <dbReference type="ARBA" id="ARBA00010701"/>
    </source>
</evidence>
<keyword evidence="3" id="KW-0964">Secreted</keyword>
<keyword evidence="5" id="KW-0732">Signal</keyword>
<reference evidence="7" key="2">
    <citation type="submission" date="2020-05" db="UniProtKB">
        <authorList>
            <consortium name="EnsemblMetazoa"/>
        </authorList>
    </citation>
    <scope>IDENTIFICATION</scope>
    <source>
        <strain evidence="7">maculatus3</strain>
    </source>
</reference>
<dbReference type="Gene3D" id="3.40.50.1820">
    <property type="entry name" value="alpha/beta hydrolase"/>
    <property type="match status" value="1"/>
</dbReference>
<dbReference type="GO" id="GO:0016042">
    <property type="term" value="P:lipid catabolic process"/>
    <property type="evidence" value="ECO:0007669"/>
    <property type="project" value="TreeGrafter"/>
</dbReference>
<name>A0A182SJ94_9DIPT</name>
<feature type="signal peptide" evidence="5">
    <location>
        <begin position="1"/>
        <end position="30"/>
    </location>
</feature>
<comment type="similarity">
    <text evidence="2 4">Belongs to the AB hydrolase superfamily. Lipase family.</text>
</comment>
<protein>
    <recommendedName>
        <fullName evidence="6">Lipase domain-containing protein</fullName>
    </recommendedName>
</protein>
<proteinExistence type="inferred from homology"/>
<evidence type="ECO:0000256" key="5">
    <source>
        <dbReference type="SAM" id="SignalP"/>
    </source>
</evidence>
<dbReference type="Pfam" id="PF00151">
    <property type="entry name" value="Lipase"/>
    <property type="match status" value="1"/>
</dbReference>
<dbReference type="PANTHER" id="PTHR11610">
    <property type="entry name" value="LIPASE"/>
    <property type="match status" value="1"/>
</dbReference>
<dbReference type="PANTHER" id="PTHR11610:SF151">
    <property type="entry name" value="PHOSPHOLIPASE A1 MEMBER A-LIKE PROTEIN"/>
    <property type="match status" value="1"/>
</dbReference>
<evidence type="ECO:0000313" key="8">
    <source>
        <dbReference type="Proteomes" id="UP000075901"/>
    </source>
</evidence>
<dbReference type="SUPFAM" id="SSF53474">
    <property type="entry name" value="alpha/beta-Hydrolases"/>
    <property type="match status" value="1"/>
</dbReference>